<gene>
    <name evidence="1" type="ORF">DSO57_1029438</name>
</gene>
<comment type="caution">
    <text evidence="1">The sequence shown here is derived from an EMBL/GenBank/DDBJ whole genome shotgun (WGS) entry which is preliminary data.</text>
</comment>
<protein>
    <submittedName>
        <fullName evidence="1">Uncharacterized protein</fullName>
    </submittedName>
</protein>
<reference evidence="1" key="1">
    <citation type="submission" date="2022-04" db="EMBL/GenBank/DDBJ databases">
        <title>Genome of the entomopathogenic fungus Entomophthora muscae.</title>
        <authorList>
            <person name="Elya C."/>
            <person name="Lovett B.R."/>
            <person name="Lee E."/>
            <person name="Macias A.M."/>
            <person name="Hajek A.E."/>
            <person name="De Bivort B.L."/>
            <person name="Kasson M.T."/>
            <person name="De Fine Licht H.H."/>
            <person name="Stajich J.E."/>
        </authorList>
    </citation>
    <scope>NUCLEOTIDE SEQUENCE</scope>
    <source>
        <strain evidence="1">Berkeley</strain>
    </source>
</reference>
<sequence length="167" mass="18699">MNWFLLQEIRLFVFLTLRNSVAPLMLVASDPTVLPRLVEIIHPGPQGFPVVCLCRASEHNNHTFGILGHSIPMFYHGNCLSDLPLRHLNSINLEYTDGELPVAYMLCSKNVKVLPLLVGEAKRIPVYTSCNVTIPPGSQVIHCDRSRPNQSILPFFLPLTLIAITFL</sequence>
<dbReference type="EMBL" id="QTSX02005874">
    <property type="protein sequence ID" value="KAJ9056794.1"/>
    <property type="molecule type" value="Genomic_DNA"/>
</dbReference>
<organism evidence="1 2">
    <name type="scientific">Entomophthora muscae</name>
    <dbReference type="NCBI Taxonomy" id="34485"/>
    <lineage>
        <taxon>Eukaryota</taxon>
        <taxon>Fungi</taxon>
        <taxon>Fungi incertae sedis</taxon>
        <taxon>Zoopagomycota</taxon>
        <taxon>Entomophthoromycotina</taxon>
        <taxon>Entomophthoromycetes</taxon>
        <taxon>Entomophthorales</taxon>
        <taxon>Entomophthoraceae</taxon>
        <taxon>Entomophthora</taxon>
    </lineage>
</organism>
<dbReference type="Proteomes" id="UP001165960">
    <property type="component" value="Unassembled WGS sequence"/>
</dbReference>
<name>A0ACC2S382_9FUNG</name>
<proteinExistence type="predicted"/>
<evidence type="ECO:0000313" key="1">
    <source>
        <dbReference type="EMBL" id="KAJ9056794.1"/>
    </source>
</evidence>
<accession>A0ACC2S382</accession>
<evidence type="ECO:0000313" key="2">
    <source>
        <dbReference type="Proteomes" id="UP001165960"/>
    </source>
</evidence>
<keyword evidence="2" id="KW-1185">Reference proteome</keyword>